<dbReference type="EMBL" id="SDHZ01000002">
    <property type="protein sequence ID" value="RXK83627.1"/>
    <property type="molecule type" value="Genomic_DNA"/>
</dbReference>
<gene>
    <name evidence="1" type="ORF">ESB13_16215</name>
</gene>
<proteinExistence type="predicted"/>
<comment type="caution">
    <text evidence="1">The sequence shown here is derived from an EMBL/GenBank/DDBJ whole genome shotgun (WGS) entry which is preliminary data.</text>
</comment>
<keyword evidence="2" id="KW-1185">Reference proteome</keyword>
<dbReference type="RefSeq" id="WP_129004679.1">
    <property type="nucleotide sequence ID" value="NZ_SDHZ01000002.1"/>
</dbReference>
<reference evidence="1 2" key="1">
    <citation type="submission" date="2019-01" db="EMBL/GenBank/DDBJ databases">
        <title>Filimonas sp. strain TTM-71.</title>
        <authorList>
            <person name="Chen W.-M."/>
        </authorList>
    </citation>
    <scope>NUCLEOTIDE SEQUENCE [LARGE SCALE GENOMIC DNA]</scope>
    <source>
        <strain evidence="1 2">TTM-71</strain>
    </source>
</reference>
<evidence type="ECO:0000313" key="2">
    <source>
        <dbReference type="Proteomes" id="UP000290545"/>
    </source>
</evidence>
<dbReference type="OrthoDB" id="624022at2"/>
<sequence length="414" mass="48136">MQKLIVLLLLPFISCAQGHQNKQLDKEKVINKKVDTFMVAWRKPWIELEKAINDLPDSATAGRIAAYQQHPFFKAYTGFIEENGKHYIAARTRLFEQYAAPPQALLQLSWQKPEWPLAEQENTNLTLLSLAFLRSFDPSAIAQTAYNIASPSLMSSHNLGIADAQKLYGIRELYGTHIYTKKLSDTVWQCWTADHLWAVSFDFNLRRGMLSNIRHTQPGDPKYAAMQWPGSMVKPVNETNRLLADLRMLLWESYPSATTYDSLPYNYQRQLSHKLVHDFNNRQHSRYRVVRKQSLEQLDHNAPDLSAYKEQTTPADNILRDEDTSFWASYYFDHEQLDFSIGNAAALYFQAGEKEIIRRVQYNIFFPASYHARKLNASEWEVWALKDTDAVSYIWNINTGHVQQPRYWVKIVPH</sequence>
<evidence type="ECO:0000313" key="1">
    <source>
        <dbReference type="EMBL" id="RXK83627.1"/>
    </source>
</evidence>
<protein>
    <submittedName>
        <fullName evidence="1">Uncharacterized protein</fullName>
    </submittedName>
</protein>
<name>A0A4Q1D7F8_9BACT</name>
<dbReference type="AlphaFoldDB" id="A0A4Q1D7F8"/>
<accession>A0A4Q1D7F8</accession>
<dbReference type="Proteomes" id="UP000290545">
    <property type="component" value="Unassembled WGS sequence"/>
</dbReference>
<organism evidence="1 2">
    <name type="scientific">Filimonas effusa</name>
    <dbReference type="NCBI Taxonomy" id="2508721"/>
    <lineage>
        <taxon>Bacteria</taxon>
        <taxon>Pseudomonadati</taxon>
        <taxon>Bacteroidota</taxon>
        <taxon>Chitinophagia</taxon>
        <taxon>Chitinophagales</taxon>
        <taxon>Chitinophagaceae</taxon>
        <taxon>Filimonas</taxon>
    </lineage>
</organism>